<dbReference type="KEGG" id="kbi:30208664"/>
<organism evidence="2 3">
    <name type="scientific">Kwoniella bestiolae CBS 10118</name>
    <dbReference type="NCBI Taxonomy" id="1296100"/>
    <lineage>
        <taxon>Eukaryota</taxon>
        <taxon>Fungi</taxon>
        <taxon>Dikarya</taxon>
        <taxon>Basidiomycota</taxon>
        <taxon>Agaricomycotina</taxon>
        <taxon>Tremellomycetes</taxon>
        <taxon>Tremellales</taxon>
        <taxon>Cryptococcaceae</taxon>
        <taxon>Kwoniella</taxon>
    </lineage>
</organism>
<keyword evidence="1" id="KW-0472">Membrane</keyword>
<accession>A0AAJ8M4W9</accession>
<evidence type="ECO:0000313" key="2">
    <source>
        <dbReference type="EMBL" id="WVW78928.1"/>
    </source>
</evidence>
<feature type="transmembrane region" description="Helical" evidence="1">
    <location>
        <begin position="152"/>
        <end position="173"/>
    </location>
</feature>
<keyword evidence="3" id="KW-1185">Reference proteome</keyword>
<dbReference type="RefSeq" id="XP_019047649.2">
    <property type="nucleotide sequence ID" value="XM_019190901.2"/>
</dbReference>
<keyword evidence="1" id="KW-1133">Transmembrane helix</keyword>
<dbReference type="GeneID" id="30208664"/>
<sequence length="302" mass="34495">MGFRAWIFRLIDRWVDGKVNNLKSNDGKRRYAIPPHATDICTSKQGRSEKEEYRDIDYLVKSAREAMAHGDSRAFYRIFSLMSDLKMTNKGIGGCFSSDGVRHLDYQYSRKELAKLVQSDKTSMRNIQNYAWIMEGIMPSPTGGFRVGTGTLFASVPYLGAVLIILMNSIVYIRVASQISAPRWLLCEIFWPLLWAALGSFQIPGGGAAMAGRISPSRRAAKKVKEYLKLRAILSMDTRDPDDDLWKSKSLNSIIPGLSDQTTKYTWKYSEEFRKELFGQDLRFLYQSEIRNRVRKGIEDVV</sequence>
<keyword evidence="1" id="KW-0812">Transmembrane</keyword>
<reference evidence="2" key="1">
    <citation type="submission" date="2013-07" db="EMBL/GenBank/DDBJ databases">
        <authorList>
            <consortium name="The Broad Institute Genome Sequencing Platform"/>
            <person name="Cuomo C."/>
            <person name="Litvintseva A."/>
            <person name="Chen Y."/>
            <person name="Heitman J."/>
            <person name="Sun S."/>
            <person name="Springer D."/>
            <person name="Dromer F."/>
            <person name="Young S.K."/>
            <person name="Zeng Q."/>
            <person name="Gargeya S."/>
            <person name="Fitzgerald M."/>
            <person name="Abouelleil A."/>
            <person name="Alvarado L."/>
            <person name="Berlin A.M."/>
            <person name="Chapman S.B."/>
            <person name="Dewar J."/>
            <person name="Goldberg J."/>
            <person name="Griggs A."/>
            <person name="Gujja S."/>
            <person name="Hansen M."/>
            <person name="Howarth C."/>
            <person name="Imamovic A."/>
            <person name="Larimer J."/>
            <person name="McCowan C."/>
            <person name="Murphy C."/>
            <person name="Pearson M."/>
            <person name="Priest M."/>
            <person name="Roberts A."/>
            <person name="Saif S."/>
            <person name="Shea T."/>
            <person name="Sykes S."/>
            <person name="Wortman J."/>
            <person name="Nusbaum C."/>
            <person name="Birren B."/>
        </authorList>
    </citation>
    <scope>NUCLEOTIDE SEQUENCE</scope>
    <source>
        <strain evidence="2">CBS 10118</strain>
    </source>
</reference>
<dbReference type="InterPro" id="IPR025187">
    <property type="entry name" value="DUF4112"/>
</dbReference>
<feature type="transmembrane region" description="Helical" evidence="1">
    <location>
        <begin position="193"/>
        <end position="212"/>
    </location>
</feature>
<protein>
    <submittedName>
        <fullName evidence="2">Uncharacterized protein</fullName>
    </submittedName>
</protein>
<dbReference type="EMBL" id="CP144541">
    <property type="protein sequence ID" value="WVW78928.1"/>
    <property type="molecule type" value="Genomic_DNA"/>
</dbReference>
<gene>
    <name evidence="2" type="ORF">I302_100891</name>
</gene>
<evidence type="ECO:0000313" key="3">
    <source>
        <dbReference type="Proteomes" id="UP000092730"/>
    </source>
</evidence>
<evidence type="ECO:0000256" key="1">
    <source>
        <dbReference type="SAM" id="Phobius"/>
    </source>
</evidence>
<reference evidence="2" key="2">
    <citation type="submission" date="2024-02" db="EMBL/GenBank/DDBJ databases">
        <title>Comparative genomics of Cryptococcus and Kwoniella reveals pathogenesis evolution and contrasting modes of karyotype evolution via chromosome fusion or intercentromeric recombination.</title>
        <authorList>
            <person name="Coelho M.A."/>
            <person name="David-Palma M."/>
            <person name="Shea T."/>
            <person name="Bowers K."/>
            <person name="McGinley-Smith S."/>
            <person name="Mohammad A.W."/>
            <person name="Gnirke A."/>
            <person name="Yurkov A.M."/>
            <person name="Nowrousian M."/>
            <person name="Sun S."/>
            <person name="Cuomo C.A."/>
            <person name="Heitman J."/>
        </authorList>
    </citation>
    <scope>NUCLEOTIDE SEQUENCE</scope>
    <source>
        <strain evidence="2">CBS 10118</strain>
    </source>
</reference>
<dbReference type="AlphaFoldDB" id="A0AAJ8M4W9"/>
<dbReference type="Proteomes" id="UP000092730">
    <property type="component" value="Chromosome 1"/>
</dbReference>
<name>A0AAJ8M4W9_9TREE</name>
<proteinExistence type="predicted"/>
<dbReference type="Pfam" id="PF13430">
    <property type="entry name" value="DUF4112"/>
    <property type="match status" value="1"/>
</dbReference>